<reference evidence="3" key="1">
    <citation type="submission" date="2016-11" db="UniProtKB">
        <authorList>
            <consortium name="WormBaseParasite"/>
        </authorList>
    </citation>
    <scope>IDENTIFICATION</scope>
</reference>
<proteinExistence type="predicted"/>
<keyword evidence="2" id="KW-1185">Reference proteome</keyword>
<protein>
    <submittedName>
        <fullName evidence="3">Uncharacterized protein</fullName>
    </submittedName>
</protein>
<organism evidence="2 3">
    <name type="scientific">Macrostomum lignano</name>
    <dbReference type="NCBI Taxonomy" id="282301"/>
    <lineage>
        <taxon>Eukaryota</taxon>
        <taxon>Metazoa</taxon>
        <taxon>Spiralia</taxon>
        <taxon>Lophotrochozoa</taxon>
        <taxon>Platyhelminthes</taxon>
        <taxon>Rhabditophora</taxon>
        <taxon>Macrostomorpha</taxon>
        <taxon>Macrostomida</taxon>
        <taxon>Macrostomidae</taxon>
        <taxon>Macrostomum</taxon>
    </lineage>
</organism>
<name>A0A1I8JPE9_9PLAT</name>
<feature type="region of interest" description="Disordered" evidence="1">
    <location>
        <begin position="1"/>
        <end position="21"/>
    </location>
</feature>
<sequence>MAPPSPAAVASTAGEPSPAVA</sequence>
<evidence type="ECO:0000313" key="3">
    <source>
        <dbReference type="WBParaSite" id="snap_masked-unitig_26703-processed-gene-0.0-mRNA-1"/>
    </source>
</evidence>
<evidence type="ECO:0000256" key="1">
    <source>
        <dbReference type="SAM" id="MobiDB-lite"/>
    </source>
</evidence>
<dbReference type="WBParaSite" id="snap_masked-unitig_26703-processed-gene-0.0-mRNA-1">
    <property type="protein sequence ID" value="snap_masked-unitig_26703-processed-gene-0.0-mRNA-1"/>
    <property type="gene ID" value="snap_masked-unitig_26703-processed-gene-0.0"/>
</dbReference>
<evidence type="ECO:0000313" key="2">
    <source>
        <dbReference type="Proteomes" id="UP000095280"/>
    </source>
</evidence>
<dbReference type="Proteomes" id="UP000095280">
    <property type="component" value="Unplaced"/>
</dbReference>
<accession>A0A1I8JPE9</accession>
<dbReference type="AlphaFoldDB" id="A0A1I8JPE9"/>